<evidence type="ECO:0000259" key="1">
    <source>
        <dbReference type="PROSITE" id="PS51819"/>
    </source>
</evidence>
<dbReference type="PANTHER" id="PTHR33993">
    <property type="entry name" value="GLYOXALASE-RELATED"/>
    <property type="match status" value="1"/>
</dbReference>
<sequence>MNIITSTVALTVADVAASSRFFTSHLGFREALVHAEFVALSRDDGAADILLLQRSLESPPGSGFADVIVSFAVTDIAAEYGRLRAEGANITVPLHHEPWGEWVVQLTDPNGVVIQLVEWIPPAQG</sequence>
<organism evidence="2 3">
    <name type="scientific">Nonomuraea typhae</name>
    <dbReference type="NCBI Taxonomy" id="2603600"/>
    <lineage>
        <taxon>Bacteria</taxon>
        <taxon>Bacillati</taxon>
        <taxon>Actinomycetota</taxon>
        <taxon>Actinomycetes</taxon>
        <taxon>Streptosporangiales</taxon>
        <taxon>Streptosporangiaceae</taxon>
        <taxon>Nonomuraea</taxon>
    </lineage>
</organism>
<dbReference type="InterPro" id="IPR052164">
    <property type="entry name" value="Anthracycline_SecMetBiosynth"/>
</dbReference>
<name>A0ABW7YXA6_9ACTN</name>
<dbReference type="InterPro" id="IPR004360">
    <property type="entry name" value="Glyas_Fos-R_dOase_dom"/>
</dbReference>
<dbReference type="InterPro" id="IPR029068">
    <property type="entry name" value="Glyas_Bleomycin-R_OHBP_Dase"/>
</dbReference>
<dbReference type="PROSITE" id="PS51819">
    <property type="entry name" value="VOC"/>
    <property type="match status" value="1"/>
</dbReference>
<dbReference type="SUPFAM" id="SSF54593">
    <property type="entry name" value="Glyoxalase/Bleomycin resistance protein/Dihydroxybiphenyl dioxygenase"/>
    <property type="match status" value="1"/>
</dbReference>
<evidence type="ECO:0000313" key="2">
    <source>
        <dbReference type="EMBL" id="MFI6500195.1"/>
    </source>
</evidence>
<gene>
    <name evidence="2" type="ORF">ACIBG2_22625</name>
</gene>
<comment type="caution">
    <text evidence="2">The sequence shown here is derived from an EMBL/GenBank/DDBJ whole genome shotgun (WGS) entry which is preliminary data.</text>
</comment>
<dbReference type="Gene3D" id="3.10.180.10">
    <property type="entry name" value="2,3-Dihydroxybiphenyl 1,2-Dioxygenase, domain 1"/>
    <property type="match status" value="1"/>
</dbReference>
<proteinExistence type="predicted"/>
<feature type="domain" description="VOC" evidence="1">
    <location>
        <begin position="3"/>
        <end position="119"/>
    </location>
</feature>
<dbReference type="EMBL" id="JBITGY010000006">
    <property type="protein sequence ID" value="MFI6500195.1"/>
    <property type="molecule type" value="Genomic_DNA"/>
</dbReference>
<dbReference type="Proteomes" id="UP001612741">
    <property type="component" value="Unassembled WGS sequence"/>
</dbReference>
<evidence type="ECO:0000313" key="3">
    <source>
        <dbReference type="Proteomes" id="UP001612741"/>
    </source>
</evidence>
<keyword evidence="3" id="KW-1185">Reference proteome</keyword>
<dbReference type="InterPro" id="IPR037523">
    <property type="entry name" value="VOC_core"/>
</dbReference>
<reference evidence="2 3" key="1">
    <citation type="submission" date="2024-10" db="EMBL/GenBank/DDBJ databases">
        <title>The Natural Products Discovery Center: Release of the First 8490 Sequenced Strains for Exploring Actinobacteria Biosynthetic Diversity.</title>
        <authorList>
            <person name="Kalkreuter E."/>
            <person name="Kautsar S.A."/>
            <person name="Yang D."/>
            <person name="Bader C.D."/>
            <person name="Teijaro C.N."/>
            <person name="Fluegel L."/>
            <person name="Davis C.M."/>
            <person name="Simpson J.R."/>
            <person name="Lauterbach L."/>
            <person name="Steele A.D."/>
            <person name="Gui C."/>
            <person name="Meng S."/>
            <person name="Li G."/>
            <person name="Viehrig K."/>
            <person name="Ye F."/>
            <person name="Su P."/>
            <person name="Kiefer A.F."/>
            <person name="Nichols A."/>
            <person name="Cepeda A.J."/>
            <person name="Yan W."/>
            <person name="Fan B."/>
            <person name="Jiang Y."/>
            <person name="Adhikari A."/>
            <person name="Zheng C.-J."/>
            <person name="Schuster L."/>
            <person name="Cowan T.M."/>
            <person name="Smanski M.J."/>
            <person name="Chevrette M.G."/>
            <person name="De Carvalho L.P.S."/>
            <person name="Shen B."/>
        </authorList>
    </citation>
    <scope>NUCLEOTIDE SEQUENCE [LARGE SCALE GENOMIC DNA]</scope>
    <source>
        <strain evidence="2 3">NPDC050545</strain>
    </source>
</reference>
<dbReference type="Pfam" id="PF00903">
    <property type="entry name" value="Glyoxalase"/>
    <property type="match status" value="1"/>
</dbReference>
<dbReference type="RefSeq" id="WP_397083944.1">
    <property type="nucleotide sequence ID" value="NZ_JBITGY010000006.1"/>
</dbReference>
<accession>A0ABW7YXA6</accession>
<protein>
    <submittedName>
        <fullName evidence="2">VOC family protein</fullName>
    </submittedName>
</protein>